<sequence>MSTPSFVPALPPQHTAIVGELERLLEPDARLISIPENSPRILEFTKTICALAIDINNNHGGANKLAQQVCEIVYLVAYGVEDHVRNITDPNPRTQRSQAIKVGKGQNLLKLLGDIKKSVQPRFLGRLRDCFTIGDYPRKLDEAIQPLNPPNSLSGLGCAILLRLGAQRDTLQGP</sequence>
<dbReference type="KEGG" id="mrr:Moror_2921"/>
<reference evidence="1 2" key="1">
    <citation type="journal article" date="2014" name="BMC Genomics">
        <title>Genome and secretome analysis of the hemibiotrophic fungal pathogen, Moniliophthora roreri, which causes frosty pod rot disease of cacao: mechanisms of the biotrophic and necrotrophic phases.</title>
        <authorList>
            <person name="Meinhardt L.W."/>
            <person name="Costa G.G.L."/>
            <person name="Thomazella D.P.T."/>
            <person name="Teixeira P.J.P.L."/>
            <person name="Carazzolle M.F."/>
            <person name="Schuster S.C."/>
            <person name="Carlson J.E."/>
            <person name="Guiltinan M.J."/>
            <person name="Mieczkowski P."/>
            <person name="Farmer A."/>
            <person name="Ramaraj T."/>
            <person name="Crozier J."/>
            <person name="Davis R.E."/>
            <person name="Shao J."/>
            <person name="Melnick R.L."/>
            <person name="Pereira G.A.G."/>
            <person name="Bailey B.A."/>
        </authorList>
    </citation>
    <scope>NUCLEOTIDE SEQUENCE [LARGE SCALE GENOMIC DNA]</scope>
    <source>
        <strain evidence="1 2">MCA 2997</strain>
    </source>
</reference>
<dbReference type="EMBL" id="AWSO01000363">
    <property type="protein sequence ID" value="ESK91201.1"/>
    <property type="molecule type" value="Genomic_DNA"/>
</dbReference>
<evidence type="ECO:0000313" key="2">
    <source>
        <dbReference type="Proteomes" id="UP000017559"/>
    </source>
</evidence>
<keyword evidence="2" id="KW-1185">Reference proteome</keyword>
<dbReference type="AlphaFoldDB" id="V2XEG5"/>
<dbReference type="Proteomes" id="UP000017559">
    <property type="component" value="Unassembled WGS sequence"/>
</dbReference>
<proteinExistence type="predicted"/>
<name>V2XEG5_MONRO</name>
<evidence type="ECO:0000313" key="1">
    <source>
        <dbReference type="EMBL" id="ESK91201.1"/>
    </source>
</evidence>
<protein>
    <submittedName>
        <fullName evidence="1">Uncharacterized protein</fullName>
    </submittedName>
</protein>
<comment type="caution">
    <text evidence="1">The sequence shown here is derived from an EMBL/GenBank/DDBJ whole genome shotgun (WGS) entry which is preliminary data.</text>
</comment>
<accession>V2XEG5</accession>
<organism evidence="1 2">
    <name type="scientific">Moniliophthora roreri (strain MCA 2997)</name>
    <name type="common">Cocoa frosty pod rot fungus</name>
    <name type="synonym">Crinipellis roreri</name>
    <dbReference type="NCBI Taxonomy" id="1381753"/>
    <lineage>
        <taxon>Eukaryota</taxon>
        <taxon>Fungi</taxon>
        <taxon>Dikarya</taxon>
        <taxon>Basidiomycota</taxon>
        <taxon>Agaricomycotina</taxon>
        <taxon>Agaricomycetes</taxon>
        <taxon>Agaricomycetidae</taxon>
        <taxon>Agaricales</taxon>
        <taxon>Marasmiineae</taxon>
        <taxon>Marasmiaceae</taxon>
        <taxon>Moniliophthora</taxon>
    </lineage>
</organism>
<gene>
    <name evidence="1" type="ORF">Moror_2921</name>
</gene>
<dbReference type="HOGENOM" id="CLU_1540455_0_0_1"/>